<feature type="domain" description="Core-binding (CB)" evidence="5">
    <location>
        <begin position="4"/>
        <end position="93"/>
    </location>
</feature>
<evidence type="ECO:0000256" key="4">
    <source>
        <dbReference type="SAM" id="MobiDB-lite"/>
    </source>
</evidence>
<evidence type="ECO:0000313" key="7">
    <source>
        <dbReference type="Proteomes" id="UP000427769"/>
    </source>
</evidence>
<dbReference type="InterPro" id="IPR044068">
    <property type="entry name" value="CB"/>
</dbReference>
<protein>
    <recommendedName>
        <fullName evidence="5">Core-binding (CB) domain-containing protein</fullName>
    </recommendedName>
</protein>
<reference evidence="6 7" key="1">
    <citation type="submission" date="2019-11" db="EMBL/GenBank/DDBJ databases">
        <title>Comparative genomics of hydrocarbon-degrading Desulfosarcina strains.</title>
        <authorList>
            <person name="Watanabe M."/>
            <person name="Kojima H."/>
            <person name="Fukui M."/>
        </authorList>
    </citation>
    <scope>NUCLEOTIDE SEQUENCE [LARGE SCALE GENOMIC DNA]</scope>
    <source>
        <strain evidence="6 7">PP31</strain>
    </source>
</reference>
<accession>A0A5K7ZDF7</accession>
<evidence type="ECO:0000313" key="6">
    <source>
        <dbReference type="EMBL" id="BBO77761.1"/>
    </source>
</evidence>
<dbReference type="PROSITE" id="PS51900">
    <property type="entry name" value="CB"/>
    <property type="match status" value="1"/>
</dbReference>
<dbReference type="GO" id="GO:0015074">
    <property type="term" value="P:DNA integration"/>
    <property type="evidence" value="ECO:0007669"/>
    <property type="project" value="UniProtKB-KW"/>
</dbReference>
<keyword evidence="1" id="KW-0229">DNA integration</keyword>
<evidence type="ECO:0000256" key="3">
    <source>
        <dbReference type="PROSITE-ProRule" id="PRU01248"/>
    </source>
</evidence>
<evidence type="ECO:0000256" key="1">
    <source>
        <dbReference type="ARBA" id="ARBA00022908"/>
    </source>
</evidence>
<keyword evidence="2 3" id="KW-0238">DNA-binding</keyword>
<dbReference type="RefSeq" id="WP_155306475.1">
    <property type="nucleotide sequence ID" value="NZ_AP021875.1"/>
</dbReference>
<keyword evidence="7" id="KW-1185">Reference proteome</keyword>
<evidence type="ECO:0000256" key="2">
    <source>
        <dbReference type="ARBA" id="ARBA00023125"/>
    </source>
</evidence>
<dbReference type="InterPro" id="IPR011010">
    <property type="entry name" value="DNA_brk_join_enz"/>
</dbReference>
<name>A0A5K7ZDF7_9BACT</name>
<dbReference type="OrthoDB" id="5418919at2"/>
<dbReference type="GO" id="GO:0003677">
    <property type="term" value="F:DNA binding"/>
    <property type="evidence" value="ECO:0007669"/>
    <property type="project" value="UniProtKB-UniRule"/>
</dbReference>
<dbReference type="InterPro" id="IPR010998">
    <property type="entry name" value="Integrase_recombinase_N"/>
</dbReference>
<dbReference type="SUPFAM" id="SSF56349">
    <property type="entry name" value="DNA breaking-rejoining enzymes"/>
    <property type="match status" value="1"/>
</dbReference>
<evidence type="ECO:0000259" key="5">
    <source>
        <dbReference type="PROSITE" id="PS51900"/>
    </source>
</evidence>
<dbReference type="Proteomes" id="UP000427769">
    <property type="component" value="Chromosome"/>
</dbReference>
<sequence>MMESTLHEAAEAYIEHLRSQGKTERTLYTYNKDLQQIEAFFGAERKLTSILVPHVGKFFKSDALLKMPNGKERAKPTVDKTKRVLRMFLIWAKETGRIDKLPLPKGTRMGRSVKKGDKNNDEHSRQSAPTPAQA</sequence>
<dbReference type="AlphaFoldDB" id="A0A5K7ZDF7"/>
<feature type="region of interest" description="Disordered" evidence="4">
    <location>
        <begin position="100"/>
        <end position="134"/>
    </location>
</feature>
<dbReference type="EMBL" id="AP021875">
    <property type="protein sequence ID" value="BBO77761.1"/>
    <property type="molecule type" value="Genomic_DNA"/>
</dbReference>
<dbReference type="Gene3D" id="1.10.150.130">
    <property type="match status" value="1"/>
</dbReference>
<feature type="compositionally biased region" description="Basic and acidic residues" evidence="4">
    <location>
        <begin position="114"/>
        <end position="125"/>
    </location>
</feature>
<proteinExistence type="predicted"/>
<organism evidence="6 7">
    <name type="scientific">Desulfosarcina widdelii</name>
    <dbReference type="NCBI Taxonomy" id="947919"/>
    <lineage>
        <taxon>Bacteria</taxon>
        <taxon>Pseudomonadati</taxon>
        <taxon>Thermodesulfobacteriota</taxon>
        <taxon>Desulfobacteria</taxon>
        <taxon>Desulfobacterales</taxon>
        <taxon>Desulfosarcinaceae</taxon>
        <taxon>Desulfosarcina</taxon>
    </lineage>
</organism>
<gene>
    <name evidence="6" type="ORF">DSCW_51780</name>
</gene>
<dbReference type="KEGG" id="dwd:DSCW_51780"/>